<dbReference type="CDD" id="cd20695">
    <property type="entry name" value="CdiA-CT_5T87E_Ct"/>
    <property type="match status" value="1"/>
</dbReference>
<dbReference type="AlphaFoldDB" id="A0A2S6AV60"/>
<evidence type="ECO:0000313" key="2">
    <source>
        <dbReference type="EMBL" id="PPJ39162.1"/>
    </source>
</evidence>
<feature type="compositionally biased region" description="Basic and acidic residues" evidence="1">
    <location>
        <begin position="352"/>
        <end position="361"/>
    </location>
</feature>
<reference evidence="2 3" key="1">
    <citation type="submission" date="2018-02" db="EMBL/GenBank/DDBJ databases">
        <title>8 Nocardia nova and 1 Nocardia cyriacigeorgica strain used for evolution to TMP-SMX.</title>
        <authorList>
            <person name="Mehta H."/>
            <person name="Weng J."/>
            <person name="Shamoo Y."/>
        </authorList>
    </citation>
    <scope>NUCLEOTIDE SEQUENCE [LARGE SCALE GENOMIC DNA]</scope>
    <source>
        <strain evidence="2 3">MDA3139</strain>
    </source>
</reference>
<dbReference type="RefSeq" id="WP_104378610.1">
    <property type="nucleotide sequence ID" value="NZ_PSZC01000003.1"/>
</dbReference>
<evidence type="ECO:0000256" key="1">
    <source>
        <dbReference type="SAM" id="MobiDB-lite"/>
    </source>
</evidence>
<dbReference type="EMBL" id="PSZC01000003">
    <property type="protein sequence ID" value="PPJ39162.1"/>
    <property type="molecule type" value="Genomic_DNA"/>
</dbReference>
<accession>A0A2S6AV60</accession>
<proteinExistence type="predicted"/>
<comment type="caution">
    <text evidence="2">The sequence shown here is derived from an EMBL/GenBank/DDBJ whole genome shotgun (WGS) entry which is preliminary data.</text>
</comment>
<sequence>MIVDWQTYYDAAAKCRELAEAIRTADKPVHDAATGHCDGMAGDAPGCKEWGQAYDEAARSTLQACASLANALTNYGAVLYAQGYHWAVANNSDPAPPQPDISQVSEYKVVLPPSARGTGIGFGDNGGAKAFFDDLFQEVVKSFGMIPNGDADKLQQAHDTWRAFAENRTILDAADHIMLISDLFTGMDDSTHRYEIQHHLNDIRTSAQTVSLAAGYLAPPIQDYHEATTTLATACADAINLSEGSVGVEAVPRHGRSGRLFDVGLAESMAARGSKVSVGGTMDAIQSAYRASTMPIVLGLSSLDAHSKGVVDAFKSVPTDGLNRTIDRLSVIIAMRAEIDSSGKPGALTYEKSPKHGKDQRGTAAPEPTHGQETLENSVLIKPTTSRRVGYDADTGEFDVFDETHPESGIYHGHKRSWDQLTPDMQNALVNAGIVDRKGKPR</sequence>
<evidence type="ECO:0000313" key="3">
    <source>
        <dbReference type="Proteomes" id="UP000239874"/>
    </source>
</evidence>
<gene>
    <name evidence="2" type="ORF">C5E45_06760</name>
</gene>
<dbReference type="OrthoDB" id="4504509at2"/>
<organism evidence="2 3">
    <name type="scientific">Nocardia nova</name>
    <dbReference type="NCBI Taxonomy" id="37330"/>
    <lineage>
        <taxon>Bacteria</taxon>
        <taxon>Bacillati</taxon>
        <taxon>Actinomycetota</taxon>
        <taxon>Actinomycetes</taxon>
        <taxon>Mycobacteriales</taxon>
        <taxon>Nocardiaceae</taxon>
        <taxon>Nocardia</taxon>
    </lineage>
</organism>
<dbReference type="Proteomes" id="UP000239874">
    <property type="component" value="Unassembled WGS sequence"/>
</dbReference>
<name>A0A2S6AV60_9NOCA</name>
<feature type="region of interest" description="Disordered" evidence="1">
    <location>
        <begin position="343"/>
        <end position="373"/>
    </location>
</feature>
<protein>
    <submittedName>
        <fullName evidence="2">Uncharacterized protein</fullName>
    </submittedName>
</protein>